<protein>
    <recommendedName>
        <fullName evidence="3">Ribosomal protein</fullName>
    </recommendedName>
</protein>
<accession>A0AAV5U0G2</accession>
<dbReference type="EMBL" id="BTSX01000005">
    <property type="protein sequence ID" value="GMT00006.1"/>
    <property type="molecule type" value="Genomic_DNA"/>
</dbReference>
<reference evidence="1" key="1">
    <citation type="submission" date="2023-10" db="EMBL/GenBank/DDBJ databases">
        <title>Genome assembly of Pristionchus species.</title>
        <authorList>
            <person name="Yoshida K."/>
            <person name="Sommer R.J."/>
        </authorList>
    </citation>
    <scope>NUCLEOTIDE SEQUENCE</scope>
    <source>
        <strain evidence="1">RS0144</strain>
    </source>
</reference>
<gene>
    <name evidence="1" type="ORF">PENTCL1PPCAC_22180</name>
</gene>
<dbReference type="AlphaFoldDB" id="A0AAV5U0G2"/>
<evidence type="ECO:0008006" key="3">
    <source>
        <dbReference type="Google" id="ProtNLM"/>
    </source>
</evidence>
<feature type="non-terminal residue" evidence="1">
    <location>
        <position position="1"/>
    </location>
</feature>
<organism evidence="1 2">
    <name type="scientific">Pristionchus entomophagus</name>
    <dbReference type="NCBI Taxonomy" id="358040"/>
    <lineage>
        <taxon>Eukaryota</taxon>
        <taxon>Metazoa</taxon>
        <taxon>Ecdysozoa</taxon>
        <taxon>Nematoda</taxon>
        <taxon>Chromadorea</taxon>
        <taxon>Rhabditida</taxon>
        <taxon>Rhabditina</taxon>
        <taxon>Diplogasteromorpha</taxon>
        <taxon>Diplogasteroidea</taxon>
        <taxon>Neodiplogasteridae</taxon>
        <taxon>Pristionchus</taxon>
    </lineage>
</organism>
<name>A0AAV5U0G2_9BILA</name>
<evidence type="ECO:0000313" key="1">
    <source>
        <dbReference type="EMBL" id="GMT00006.1"/>
    </source>
</evidence>
<comment type="caution">
    <text evidence="1">The sequence shown here is derived from an EMBL/GenBank/DDBJ whole genome shotgun (WGS) entry which is preliminary data.</text>
</comment>
<keyword evidence="2" id="KW-1185">Reference proteome</keyword>
<proteinExistence type="predicted"/>
<evidence type="ECO:0000313" key="2">
    <source>
        <dbReference type="Proteomes" id="UP001432027"/>
    </source>
</evidence>
<sequence length="109" mass="12398">LDEAMPKVVVNEIIHGTDAGEGESSVRVSGPPLGMRKYSVANSVPTTVNQSKKRSAADRDERCIVQRWTTVCSFRAERAERERDEFAIRYAELLKEKYHLYKLGREESP</sequence>
<dbReference type="Proteomes" id="UP001432027">
    <property type="component" value="Unassembled WGS sequence"/>
</dbReference>